<evidence type="ECO:0000256" key="1">
    <source>
        <dbReference type="ARBA" id="ARBA00004651"/>
    </source>
</evidence>
<accession>A0A9W3Z0T1</accession>
<keyword evidence="2 7" id="KW-0812">Transmembrane</keyword>
<dbReference type="InterPro" id="IPR036640">
    <property type="entry name" value="ABC1_TM_sf"/>
</dbReference>
<organism evidence="10 11">
    <name type="scientific">Lactobacillus johnsonii</name>
    <dbReference type="NCBI Taxonomy" id="33959"/>
    <lineage>
        <taxon>Bacteria</taxon>
        <taxon>Bacillati</taxon>
        <taxon>Bacillota</taxon>
        <taxon>Bacilli</taxon>
        <taxon>Lactobacillales</taxon>
        <taxon>Lactobacillaceae</taxon>
        <taxon>Lactobacillus</taxon>
    </lineage>
</organism>
<feature type="transmembrane region" description="Helical" evidence="7">
    <location>
        <begin position="121"/>
        <end position="139"/>
    </location>
</feature>
<reference evidence="10 11" key="1">
    <citation type="submission" date="2018-10" db="EMBL/GenBank/DDBJ databases">
        <title>Complete genome sequencing of Lactobacillus johnsonii ZLJ010.</title>
        <authorList>
            <person name="Zhang W."/>
            <person name="Ji H."/>
            <person name="Wang J."/>
            <person name="Zhang D."/>
            <person name="Liu H."/>
            <person name="Wang S."/>
            <person name="Wang Y."/>
        </authorList>
    </citation>
    <scope>NUCLEOTIDE SEQUENCE [LARGE SCALE GENOMIC DNA]</scope>
    <source>
        <strain evidence="10 11">ZLJ010</strain>
    </source>
</reference>
<evidence type="ECO:0000256" key="7">
    <source>
        <dbReference type="SAM" id="Phobius"/>
    </source>
</evidence>
<dbReference type="InterPro" id="IPR003593">
    <property type="entry name" value="AAA+_ATPase"/>
</dbReference>
<dbReference type="InterPro" id="IPR011527">
    <property type="entry name" value="ABC1_TM_dom"/>
</dbReference>
<dbReference type="CDD" id="cd03228">
    <property type="entry name" value="ABCC_MRP_Like"/>
    <property type="match status" value="1"/>
</dbReference>
<dbReference type="PANTHER" id="PTHR24221">
    <property type="entry name" value="ATP-BINDING CASSETTE SUB-FAMILY B"/>
    <property type="match status" value="1"/>
</dbReference>
<gene>
    <name evidence="10" type="ORF">D7321_04860</name>
</gene>
<dbReference type="GO" id="GO:0034040">
    <property type="term" value="F:ATPase-coupled lipid transmembrane transporter activity"/>
    <property type="evidence" value="ECO:0007669"/>
    <property type="project" value="TreeGrafter"/>
</dbReference>
<dbReference type="InterPro" id="IPR003439">
    <property type="entry name" value="ABC_transporter-like_ATP-bd"/>
</dbReference>
<feature type="transmembrane region" description="Helical" evidence="7">
    <location>
        <begin position="12"/>
        <end position="38"/>
    </location>
</feature>
<evidence type="ECO:0000256" key="3">
    <source>
        <dbReference type="ARBA" id="ARBA00022741"/>
    </source>
</evidence>
<dbReference type="InterPro" id="IPR025662">
    <property type="entry name" value="Sigma_54_int_dom_ATP-bd_1"/>
</dbReference>
<dbReference type="GO" id="GO:0016887">
    <property type="term" value="F:ATP hydrolysis activity"/>
    <property type="evidence" value="ECO:0007669"/>
    <property type="project" value="InterPro"/>
</dbReference>
<feature type="transmembrane region" description="Helical" evidence="7">
    <location>
        <begin position="50"/>
        <end position="71"/>
    </location>
</feature>
<evidence type="ECO:0000256" key="4">
    <source>
        <dbReference type="ARBA" id="ARBA00022840"/>
    </source>
</evidence>
<dbReference type="RefSeq" id="WP_127835711.1">
    <property type="nucleotide sequence ID" value="NZ_CP032680.1"/>
</dbReference>
<sequence length="527" mass="59493">MSFKGFIKTNYLRFIYINFLSIISGLGAIGAGYVQMYWLTFIKNKNWMGVLWTSLAIGVLYLAAQGLIYYIQFVTRIQEEEYNKKIRNNLASHYFKDNKYHKIAAVQNRMTNDLEMVRENYFDWYIIVPFYGIMFVGALVALLTIHWQIFVVSILIDIASYYIPKLVQKKMEKATTNVSVQNKHYLDVLEKWFSGVEELRRYFAGAKLFQVQSQAANKIEKAHVHQTGTQQELIVITGLCNSIGQLILLSLTGYMITQGQVLFGAIMSVQNFAANISIGLQQMIQALSFMKSSEELMDQISSDSAPLQNNSNIQKKKPALISTENLALAFPNGENLSFPDIQIKSGEKILLTGDSGAGKSTLLKLILGSIKPTQGSIIFKDKDGKEINPDMSKIGYIPQDPNLFPGTIEENITMFNSKLNSQVEPIIKEVNFANDISKFKEGLEHQLNLDKLNISGGQRQKIVLARAKVHGSDIILIDEGTSAIDQKATMNILKNLVKGKETIIFIAHNFNQEMRALFDREIHLVKD</sequence>
<dbReference type="SUPFAM" id="SSF52540">
    <property type="entry name" value="P-loop containing nucleoside triphosphate hydrolases"/>
    <property type="match status" value="1"/>
</dbReference>
<dbReference type="InterPro" id="IPR039421">
    <property type="entry name" value="Type_1_exporter"/>
</dbReference>
<dbReference type="PANTHER" id="PTHR24221:SF654">
    <property type="entry name" value="ATP-BINDING CASSETTE SUB-FAMILY B MEMBER 6"/>
    <property type="match status" value="1"/>
</dbReference>
<dbReference type="Gene3D" id="3.40.50.300">
    <property type="entry name" value="P-loop containing nucleotide triphosphate hydrolases"/>
    <property type="match status" value="1"/>
</dbReference>
<keyword evidence="6 7" id="KW-0472">Membrane</keyword>
<dbReference type="InterPro" id="IPR027417">
    <property type="entry name" value="P-loop_NTPase"/>
</dbReference>
<feature type="domain" description="ABC transmembrane type-1" evidence="9">
    <location>
        <begin position="19"/>
        <end position="292"/>
    </location>
</feature>
<keyword evidence="5 7" id="KW-1133">Transmembrane helix</keyword>
<protein>
    <submittedName>
        <fullName evidence="10">ABC transporter ATP-binding protein</fullName>
    </submittedName>
</protein>
<comment type="subcellular location">
    <subcellularLocation>
        <location evidence="1">Cell membrane</location>
        <topology evidence="1">Multi-pass membrane protein</topology>
    </subcellularLocation>
</comment>
<keyword evidence="4 10" id="KW-0067">ATP-binding</keyword>
<dbReference type="GO" id="GO:0005886">
    <property type="term" value="C:plasma membrane"/>
    <property type="evidence" value="ECO:0007669"/>
    <property type="project" value="UniProtKB-SubCell"/>
</dbReference>
<dbReference type="PROSITE" id="PS00675">
    <property type="entry name" value="SIGMA54_INTERACT_1"/>
    <property type="match status" value="1"/>
</dbReference>
<dbReference type="PROSITE" id="PS50893">
    <property type="entry name" value="ABC_TRANSPORTER_2"/>
    <property type="match status" value="1"/>
</dbReference>
<evidence type="ECO:0000256" key="6">
    <source>
        <dbReference type="ARBA" id="ARBA00023136"/>
    </source>
</evidence>
<dbReference type="AlphaFoldDB" id="A0A9W3Z0T1"/>
<dbReference type="SUPFAM" id="SSF90123">
    <property type="entry name" value="ABC transporter transmembrane region"/>
    <property type="match status" value="1"/>
</dbReference>
<name>A0A9W3Z0T1_LACJH</name>
<dbReference type="SMART" id="SM00382">
    <property type="entry name" value="AAA"/>
    <property type="match status" value="1"/>
</dbReference>
<dbReference type="Proteomes" id="UP000283758">
    <property type="component" value="Chromosome"/>
</dbReference>
<dbReference type="EMBL" id="CP032680">
    <property type="protein sequence ID" value="AZZ67465.1"/>
    <property type="molecule type" value="Genomic_DNA"/>
</dbReference>
<feature type="domain" description="ABC transporter" evidence="8">
    <location>
        <begin position="321"/>
        <end position="526"/>
    </location>
</feature>
<dbReference type="GO" id="GO:0005524">
    <property type="term" value="F:ATP binding"/>
    <property type="evidence" value="ECO:0007669"/>
    <property type="project" value="UniProtKB-KW"/>
</dbReference>
<evidence type="ECO:0000313" key="10">
    <source>
        <dbReference type="EMBL" id="AZZ67465.1"/>
    </source>
</evidence>
<evidence type="ECO:0000313" key="11">
    <source>
        <dbReference type="Proteomes" id="UP000283758"/>
    </source>
</evidence>
<evidence type="ECO:0000259" key="9">
    <source>
        <dbReference type="PROSITE" id="PS50929"/>
    </source>
</evidence>
<keyword evidence="3" id="KW-0547">Nucleotide-binding</keyword>
<dbReference type="GO" id="GO:0140359">
    <property type="term" value="F:ABC-type transporter activity"/>
    <property type="evidence" value="ECO:0007669"/>
    <property type="project" value="InterPro"/>
</dbReference>
<evidence type="ECO:0000259" key="8">
    <source>
        <dbReference type="PROSITE" id="PS50893"/>
    </source>
</evidence>
<dbReference type="Pfam" id="PF00005">
    <property type="entry name" value="ABC_tran"/>
    <property type="match status" value="1"/>
</dbReference>
<evidence type="ECO:0000256" key="2">
    <source>
        <dbReference type="ARBA" id="ARBA00022692"/>
    </source>
</evidence>
<proteinExistence type="predicted"/>
<evidence type="ECO:0000256" key="5">
    <source>
        <dbReference type="ARBA" id="ARBA00022989"/>
    </source>
</evidence>
<dbReference type="Gene3D" id="1.20.1560.10">
    <property type="entry name" value="ABC transporter type 1, transmembrane domain"/>
    <property type="match status" value="1"/>
</dbReference>
<dbReference type="PROSITE" id="PS50929">
    <property type="entry name" value="ABC_TM1F"/>
    <property type="match status" value="1"/>
</dbReference>
<dbReference type="Pfam" id="PF00664">
    <property type="entry name" value="ABC_membrane"/>
    <property type="match status" value="1"/>
</dbReference>